<dbReference type="GO" id="GO:0046856">
    <property type="term" value="P:phosphatidylinositol dephosphorylation"/>
    <property type="evidence" value="ECO:0007669"/>
    <property type="project" value="InterPro"/>
</dbReference>
<organism evidence="3 4">
    <name type="scientific">Toxoplasma gondii GAB2-2007-GAL-DOM2</name>
    <dbReference type="NCBI Taxonomy" id="1130820"/>
    <lineage>
        <taxon>Eukaryota</taxon>
        <taxon>Sar</taxon>
        <taxon>Alveolata</taxon>
        <taxon>Apicomplexa</taxon>
        <taxon>Conoidasida</taxon>
        <taxon>Coccidia</taxon>
        <taxon>Eucoccidiorida</taxon>
        <taxon>Eimeriorina</taxon>
        <taxon>Sarcocystidae</taxon>
        <taxon>Toxoplasma</taxon>
    </lineage>
</organism>
<evidence type="ECO:0000259" key="2">
    <source>
        <dbReference type="SMART" id="SM00128"/>
    </source>
</evidence>
<evidence type="ECO:0000313" key="3">
    <source>
        <dbReference type="EMBL" id="KFG31821.1"/>
    </source>
</evidence>
<keyword evidence="3" id="KW-0255">Endonuclease</keyword>
<dbReference type="InterPro" id="IPR000300">
    <property type="entry name" value="IPPc"/>
</dbReference>
<gene>
    <name evidence="3" type="ORF">TGDOM2_293190</name>
</gene>
<feature type="region of interest" description="Disordered" evidence="1">
    <location>
        <begin position="1"/>
        <end position="26"/>
    </location>
</feature>
<evidence type="ECO:0000313" key="4">
    <source>
        <dbReference type="Proteomes" id="UP000028837"/>
    </source>
</evidence>
<dbReference type="Proteomes" id="UP000028837">
    <property type="component" value="Unassembled WGS sequence"/>
</dbReference>
<sequence>MEYEESSTREGSETHETTPYGSKGARRSAELPECCLANLVVDALFPDEDPAERARPETAKVAQEPPHGACLALSDRGTQAELDGTRWECRVVTPLVAVSVDCLSAEGCGVVVCEQPFSFLDYFGCCKVEYPPRYGTFDGELISAGRYASQMLQDAESARQRKSPHTVRSDRVEGDALFSAKKEPEVFELVRPEPGKDNRDKTAIPVKIFVGTWNTEYQEFENHGPKSEERFCKTAKWLVDCKLKKEGVRKISKEESFYSGNSNSLRDNSDVSSEMYDSVTLHVTGEESDNDDVMTTVGEGEEEEEEGGDTKQNTKHLLKFSMEGHPLRDWIKGGYDVYVVTLQEVTNDSIFQAISEYLESENGETFFRVDMGEGKISGLGKGAWTKMKSTSLACWIRESKLWPLGPVIPVDSKAFSFTVLNGSKGAVTVTLKVHKQLVCFVGCHLPASAKERGKARAFIRAKLAALYSSEKNVDFTRVFHHILWAGDFNFRSQISSKQAMALLRAGKMHELATFDEGALESGKDMEMHGWMEAPVNFLPTYKKADNRPPLDLSRPDWVDQEYQSTMKKKGVLGTKVVDRPPSWCDRIFRWSPQELHYNLIAPPDQYFAAQPEFPNILMASDHAPVGGGFELYPLDKRFQVPLTFMADPSEALEAGDMRYGARNSLIADCGGRPDHLKMKSTV</sequence>
<dbReference type="SUPFAM" id="SSF56219">
    <property type="entry name" value="DNase I-like"/>
    <property type="match status" value="1"/>
</dbReference>
<dbReference type="EC" id="3.1.3.56" evidence="3"/>
<feature type="region of interest" description="Disordered" evidence="1">
    <location>
        <begin position="285"/>
        <end position="312"/>
    </location>
</feature>
<keyword evidence="3" id="KW-0540">Nuclease</keyword>
<protein>
    <submittedName>
        <fullName evidence="3">Endonuclease/exonuclease/phosphatase family protein</fullName>
        <ecNumber evidence="3">3.1.3.56</ecNumber>
    </submittedName>
</protein>
<feature type="compositionally biased region" description="Basic and acidic residues" evidence="1">
    <location>
        <begin position="1"/>
        <end position="16"/>
    </location>
</feature>
<dbReference type="GO" id="GO:0004527">
    <property type="term" value="F:exonuclease activity"/>
    <property type="evidence" value="ECO:0007669"/>
    <property type="project" value="UniProtKB-KW"/>
</dbReference>
<dbReference type="EMBL" id="AHZU02001487">
    <property type="protein sequence ID" value="KFG31821.1"/>
    <property type="molecule type" value="Genomic_DNA"/>
</dbReference>
<feature type="region of interest" description="Disordered" evidence="1">
    <location>
        <begin position="155"/>
        <end position="174"/>
    </location>
</feature>
<keyword evidence="3" id="KW-0269">Exonuclease</keyword>
<accession>A0A086JI53</accession>
<dbReference type="InterPro" id="IPR046985">
    <property type="entry name" value="IP5"/>
</dbReference>
<dbReference type="Gene3D" id="3.60.10.10">
    <property type="entry name" value="Endonuclease/exonuclease/phosphatase"/>
    <property type="match status" value="1"/>
</dbReference>
<dbReference type="GO" id="GO:0004439">
    <property type="term" value="F:phosphatidylinositol-4,5-bisphosphate 5-phosphatase activity"/>
    <property type="evidence" value="ECO:0007669"/>
    <property type="project" value="TreeGrafter"/>
</dbReference>
<proteinExistence type="predicted"/>
<dbReference type="PANTHER" id="PTHR11200:SF275">
    <property type="entry name" value="LD06095P"/>
    <property type="match status" value="1"/>
</dbReference>
<reference evidence="3 4" key="1">
    <citation type="submission" date="2014-02" db="EMBL/GenBank/DDBJ databases">
        <authorList>
            <person name="Sibley D."/>
            <person name="Venepally P."/>
            <person name="Karamycheva S."/>
            <person name="Hadjithomas M."/>
            <person name="Khan A."/>
            <person name="Brunk B."/>
            <person name="Roos D."/>
            <person name="Caler E."/>
            <person name="Lorenzi H."/>
        </authorList>
    </citation>
    <scope>NUCLEOTIDE SEQUENCE [LARGE SCALE GENOMIC DNA]</scope>
    <source>
        <strain evidence="3 4">GAB2-2007-GAL-DOM2</strain>
    </source>
</reference>
<name>A0A086JI53_TOXGO</name>
<keyword evidence="3" id="KW-0378">Hydrolase</keyword>
<comment type="caution">
    <text evidence="3">The sequence shown here is derived from an EMBL/GenBank/DDBJ whole genome shotgun (WGS) entry which is preliminary data.</text>
</comment>
<dbReference type="PANTHER" id="PTHR11200">
    <property type="entry name" value="INOSITOL 5-PHOSPHATASE"/>
    <property type="match status" value="1"/>
</dbReference>
<evidence type="ECO:0000256" key="1">
    <source>
        <dbReference type="SAM" id="MobiDB-lite"/>
    </source>
</evidence>
<feature type="domain" description="Inositol polyphosphate-related phosphatase" evidence="2">
    <location>
        <begin position="312"/>
        <end position="641"/>
    </location>
</feature>
<dbReference type="SMART" id="SM00128">
    <property type="entry name" value="IPPc"/>
    <property type="match status" value="1"/>
</dbReference>
<dbReference type="AlphaFoldDB" id="A0A086JI53"/>
<dbReference type="OrthoDB" id="7862313at2759"/>
<dbReference type="InterPro" id="IPR036691">
    <property type="entry name" value="Endo/exonu/phosph_ase_sf"/>
</dbReference>
<dbReference type="Pfam" id="PF22669">
    <property type="entry name" value="Exo_endo_phos2"/>
    <property type="match status" value="1"/>
</dbReference>
<dbReference type="VEuPathDB" id="ToxoDB:TGDOM2_293190"/>
<dbReference type="GO" id="GO:0004519">
    <property type="term" value="F:endonuclease activity"/>
    <property type="evidence" value="ECO:0007669"/>
    <property type="project" value="UniProtKB-KW"/>
</dbReference>
<dbReference type="GO" id="GO:0004445">
    <property type="term" value="F:inositol-polyphosphate 5-phosphatase activity"/>
    <property type="evidence" value="ECO:0007669"/>
    <property type="project" value="UniProtKB-EC"/>
</dbReference>